<sequence>MAAPDEPTTKYEERKKQVLLELPVDFLRIGPAAAAAEQQLAADEQTALALQHQMAGASLVPPTVSGRLSISIMEARLVKNYGMTRMDPYVRLKVGNTIYETHTDYNGAKNPKWHKVFHRSVLPNLCWLTRAVWVCDSFIMTGVDKICVEIFDECAFTLDERIAWAIITIPEAVFKGESIDQWFPLTGKQGEEKEGTINILLSYQASPGPQHASPLAAPR</sequence>
<reference evidence="2 3" key="1">
    <citation type="submission" date="2022-01" db="EMBL/GenBank/DDBJ databases">
        <title>A chromosomal length assembly of Cordylochernes scorpioides.</title>
        <authorList>
            <person name="Zeh D."/>
            <person name="Zeh J."/>
        </authorList>
    </citation>
    <scope>NUCLEOTIDE SEQUENCE [LARGE SCALE GENOMIC DNA]</scope>
    <source>
        <strain evidence="2">IN4F17</strain>
        <tissue evidence="2">Whole Body</tissue>
    </source>
</reference>
<organism evidence="2 3">
    <name type="scientific">Cordylochernes scorpioides</name>
    <dbReference type="NCBI Taxonomy" id="51811"/>
    <lineage>
        <taxon>Eukaryota</taxon>
        <taxon>Metazoa</taxon>
        <taxon>Ecdysozoa</taxon>
        <taxon>Arthropoda</taxon>
        <taxon>Chelicerata</taxon>
        <taxon>Arachnida</taxon>
        <taxon>Pseudoscorpiones</taxon>
        <taxon>Cheliferoidea</taxon>
        <taxon>Chernetidae</taxon>
        <taxon>Cordylochernes</taxon>
    </lineage>
</organism>
<accession>A0ABY6KFU1</accession>
<feature type="non-terminal residue" evidence="2">
    <location>
        <position position="219"/>
    </location>
</feature>
<dbReference type="InterPro" id="IPR035892">
    <property type="entry name" value="C2_domain_sf"/>
</dbReference>
<dbReference type="Gene3D" id="2.60.40.150">
    <property type="entry name" value="C2 domain"/>
    <property type="match status" value="1"/>
</dbReference>
<feature type="domain" description="C2" evidence="1">
    <location>
        <begin position="42"/>
        <end position="183"/>
    </location>
</feature>
<name>A0ABY6KFU1_9ARAC</name>
<dbReference type="SUPFAM" id="SSF49562">
    <property type="entry name" value="C2 domain (Calcium/lipid-binding domain, CaLB)"/>
    <property type="match status" value="1"/>
</dbReference>
<dbReference type="EMBL" id="CP092867">
    <property type="protein sequence ID" value="UYV67698.1"/>
    <property type="molecule type" value="Genomic_DNA"/>
</dbReference>
<evidence type="ECO:0000313" key="3">
    <source>
        <dbReference type="Proteomes" id="UP001235939"/>
    </source>
</evidence>
<dbReference type="Pfam" id="PF00168">
    <property type="entry name" value="C2"/>
    <property type="match status" value="1"/>
</dbReference>
<dbReference type="CDD" id="cd04016">
    <property type="entry name" value="C2_Tollip"/>
    <property type="match status" value="1"/>
</dbReference>
<dbReference type="PROSITE" id="PS50004">
    <property type="entry name" value="C2"/>
    <property type="match status" value="1"/>
</dbReference>
<dbReference type="PANTHER" id="PTHR16461">
    <property type="entry name" value="TOLL-INTERACTING PROTEIN"/>
    <property type="match status" value="1"/>
</dbReference>
<dbReference type="InterPro" id="IPR000008">
    <property type="entry name" value="C2_dom"/>
</dbReference>
<dbReference type="InterPro" id="IPR037301">
    <property type="entry name" value="Tollip_C2"/>
</dbReference>
<dbReference type="SMART" id="SM00239">
    <property type="entry name" value="C2"/>
    <property type="match status" value="1"/>
</dbReference>
<proteinExistence type="predicted"/>
<dbReference type="PANTHER" id="PTHR16461:SF5">
    <property type="entry name" value="TOLL-INTERACTING PROTEIN"/>
    <property type="match status" value="1"/>
</dbReference>
<gene>
    <name evidence="2" type="ORF">LAZ67_5001644</name>
</gene>
<keyword evidence="3" id="KW-1185">Reference proteome</keyword>
<dbReference type="Proteomes" id="UP001235939">
    <property type="component" value="Chromosome 05"/>
</dbReference>
<evidence type="ECO:0000259" key="1">
    <source>
        <dbReference type="PROSITE" id="PS50004"/>
    </source>
</evidence>
<protein>
    <submittedName>
        <fullName evidence="2">TOLLIP</fullName>
    </submittedName>
</protein>
<evidence type="ECO:0000313" key="2">
    <source>
        <dbReference type="EMBL" id="UYV67698.1"/>
    </source>
</evidence>